<name>A0A150WRR8_BDEBC</name>
<reference evidence="1 2" key="1">
    <citation type="submission" date="2016-03" db="EMBL/GenBank/DDBJ databases">
        <authorList>
            <person name="Ploux O."/>
        </authorList>
    </citation>
    <scope>NUCLEOTIDE SEQUENCE [LARGE SCALE GENOMIC DNA]</scope>
    <source>
        <strain evidence="1 2">R0</strain>
    </source>
</reference>
<protein>
    <submittedName>
        <fullName evidence="1">Uncharacterized protein</fullName>
    </submittedName>
</protein>
<dbReference type="EMBL" id="LUKE01000001">
    <property type="protein sequence ID" value="KYG67213.1"/>
    <property type="molecule type" value="Genomic_DNA"/>
</dbReference>
<evidence type="ECO:0000313" key="1">
    <source>
        <dbReference type="EMBL" id="KYG67213.1"/>
    </source>
</evidence>
<keyword evidence="2" id="KW-1185">Reference proteome</keyword>
<proteinExistence type="predicted"/>
<sequence>MKVVAHENEGVNFDIETDMKKIKMPSHHIPNKIFVQRKPIAINASSGDVVWKISVINKKRTRHVSLRSKN</sequence>
<accession>A0A150WRR8</accession>
<gene>
    <name evidence="1" type="ORF">AZI86_09410</name>
</gene>
<organism evidence="1 2">
    <name type="scientific">Bdellovibrio bacteriovorus</name>
    <dbReference type="NCBI Taxonomy" id="959"/>
    <lineage>
        <taxon>Bacteria</taxon>
        <taxon>Pseudomonadati</taxon>
        <taxon>Bdellovibrionota</taxon>
        <taxon>Bdellovibrionia</taxon>
        <taxon>Bdellovibrionales</taxon>
        <taxon>Pseudobdellovibrionaceae</taxon>
        <taxon>Bdellovibrio</taxon>
    </lineage>
</organism>
<dbReference type="AlphaFoldDB" id="A0A150WRR8"/>
<comment type="caution">
    <text evidence="1">The sequence shown here is derived from an EMBL/GenBank/DDBJ whole genome shotgun (WGS) entry which is preliminary data.</text>
</comment>
<evidence type="ECO:0000313" key="2">
    <source>
        <dbReference type="Proteomes" id="UP000075320"/>
    </source>
</evidence>
<dbReference type="Proteomes" id="UP000075320">
    <property type="component" value="Unassembled WGS sequence"/>
</dbReference>